<accession>A0A5N6BLX6</accession>
<evidence type="ECO:0000313" key="2">
    <source>
        <dbReference type="Proteomes" id="UP000313066"/>
    </source>
</evidence>
<gene>
    <name evidence="1" type="ORF">FH610_029150</name>
</gene>
<proteinExistence type="predicted"/>
<dbReference type="AlphaFoldDB" id="A0A5N6BLX6"/>
<sequence length="69" mass="7377">MDGQVPPYAVISAKSQLFAHMRHIGVRERAGKGAEAGFSAAHEVDQASPQVVFGRRHGRSAPINAIRSP</sequence>
<keyword evidence="2" id="KW-1185">Reference proteome</keyword>
<comment type="caution">
    <text evidence="1">The sequence shown here is derived from an EMBL/GenBank/DDBJ whole genome shotgun (WGS) entry which is preliminary data.</text>
</comment>
<organism evidence="1 2">
    <name type="scientific">Microbispora catharanthi</name>
    <dbReference type="NCBI Taxonomy" id="1712871"/>
    <lineage>
        <taxon>Bacteria</taxon>
        <taxon>Bacillati</taxon>
        <taxon>Actinomycetota</taxon>
        <taxon>Actinomycetes</taxon>
        <taxon>Streptosporangiales</taxon>
        <taxon>Streptosporangiaceae</taxon>
        <taxon>Microbispora</taxon>
    </lineage>
</organism>
<dbReference type="EMBL" id="VDMA02000017">
    <property type="protein sequence ID" value="KAB8181474.1"/>
    <property type="molecule type" value="Genomic_DNA"/>
</dbReference>
<dbReference type="RefSeq" id="WP_139578216.1">
    <property type="nucleotide sequence ID" value="NZ_VDMA02000017.1"/>
</dbReference>
<evidence type="ECO:0000313" key="1">
    <source>
        <dbReference type="EMBL" id="KAB8181474.1"/>
    </source>
</evidence>
<name>A0A5N6BLX6_9ACTN</name>
<dbReference type="Proteomes" id="UP000313066">
    <property type="component" value="Unassembled WGS sequence"/>
</dbReference>
<protein>
    <submittedName>
        <fullName evidence="1">Uncharacterized protein</fullName>
    </submittedName>
</protein>
<reference evidence="1 2" key="1">
    <citation type="submission" date="2019-10" db="EMBL/GenBank/DDBJ databases">
        <title>Nonomuraea sp. nov., isolated from Phyllanthus amarus.</title>
        <authorList>
            <person name="Klykleung N."/>
            <person name="Tanasupawat S."/>
        </authorList>
    </citation>
    <scope>NUCLEOTIDE SEQUENCE [LARGE SCALE GENOMIC DNA]</scope>
    <source>
        <strain evidence="1 2">CR1-09</strain>
    </source>
</reference>